<dbReference type="AlphaFoldDB" id="S5MEW4"/>
<evidence type="ECO:0000256" key="1">
    <source>
        <dbReference type="SAM" id="SignalP"/>
    </source>
</evidence>
<feature type="chain" id="PRO_5004537940" description="Lipoprotein" evidence="1">
    <location>
        <begin position="24"/>
        <end position="191"/>
    </location>
</feature>
<dbReference type="KEGG" id="sdi:SDIMI_v3c06090"/>
<dbReference type="Proteomes" id="UP000014983">
    <property type="component" value="Chromosome"/>
</dbReference>
<reference evidence="2 3" key="1">
    <citation type="journal article" date="2013" name="Genome Biol. Evol.">
        <title>Comparison of metabolic capacities and inference of gene content evolution in mosquito-associated Spiroplasma diminutum and S. taiwanense.</title>
        <authorList>
            <person name="Lo W.S."/>
            <person name="Ku C."/>
            <person name="Chen L.L."/>
            <person name="Chang T.H."/>
            <person name="Kuo C.H."/>
        </authorList>
    </citation>
    <scope>NUCLEOTIDE SEQUENCE [LARGE SCALE GENOMIC DNA]</scope>
    <source>
        <strain evidence="2 3">CUAS-1</strain>
    </source>
</reference>
<dbReference type="NCBIfam" id="NF038029">
    <property type="entry name" value="LP_plasma"/>
    <property type="match status" value="1"/>
</dbReference>
<organism evidence="2 3">
    <name type="scientific">Spiroplasma diminutum CUAS-1</name>
    <dbReference type="NCBI Taxonomy" id="1276221"/>
    <lineage>
        <taxon>Bacteria</taxon>
        <taxon>Bacillati</taxon>
        <taxon>Mycoplasmatota</taxon>
        <taxon>Mollicutes</taxon>
        <taxon>Entomoplasmatales</taxon>
        <taxon>Spiroplasmataceae</taxon>
        <taxon>Spiroplasma</taxon>
    </lineage>
</organism>
<feature type="signal peptide" evidence="1">
    <location>
        <begin position="1"/>
        <end position="23"/>
    </location>
</feature>
<dbReference type="HOGENOM" id="CLU_1420667_0_0_14"/>
<proteinExistence type="predicted"/>
<dbReference type="PATRIC" id="fig|1276221.3.peg.610"/>
<dbReference type="EMBL" id="CP005076">
    <property type="protein sequence ID" value="AGR42313.1"/>
    <property type="molecule type" value="Genomic_DNA"/>
</dbReference>
<gene>
    <name evidence="2" type="ORF">SDIMI_v3c06090</name>
</gene>
<evidence type="ECO:0008006" key="4">
    <source>
        <dbReference type="Google" id="ProtNLM"/>
    </source>
</evidence>
<evidence type="ECO:0000313" key="3">
    <source>
        <dbReference type="Proteomes" id="UP000014983"/>
    </source>
</evidence>
<keyword evidence="1" id="KW-0732">Signal</keyword>
<dbReference type="InParanoid" id="S5MEW4"/>
<dbReference type="InterPro" id="IPR054816">
    <property type="entry name" value="Lipoprotein_mollicutes-type_CS"/>
</dbReference>
<accession>S5MEW4</accession>
<dbReference type="STRING" id="1276221.SDIMI_v3c06090"/>
<evidence type="ECO:0000313" key="2">
    <source>
        <dbReference type="EMBL" id="AGR42313.1"/>
    </source>
</evidence>
<dbReference type="RefSeq" id="WP_020836545.1">
    <property type="nucleotide sequence ID" value="NC_021833.1"/>
</dbReference>
<keyword evidence="3" id="KW-1185">Reference proteome</keyword>
<protein>
    <recommendedName>
        <fullName evidence="4">Lipoprotein</fullName>
    </recommendedName>
</protein>
<name>S5MEW4_9MOLU</name>
<sequence length="191" mass="21121">MKKILTLLATTTLIASSSASVIACVDPDEGGNGNGGGEKPDPEVETYSLDEVFLDTEIDEIKTTFDPNGSSGQKSIYLWMQIDLLNKAFKNENSKIKKIGQPQSDIESVLAELAYLYSSGQNENYNKLNNLKEELEKGENIIENFKFNMDIIHADILEANSSNLKSAKKLVSKLQEGTIEITVKKLILKVF</sequence>
<dbReference type="PROSITE" id="PS51257">
    <property type="entry name" value="PROKAR_LIPOPROTEIN"/>
    <property type="match status" value="1"/>
</dbReference>